<gene>
    <name evidence="2" type="ORF">A2227_06985</name>
</gene>
<proteinExistence type="predicted"/>
<evidence type="ECO:0000313" key="3">
    <source>
        <dbReference type="Proteomes" id="UP000178367"/>
    </source>
</evidence>
<dbReference type="AlphaFoldDB" id="A0A1F5SEC0"/>
<comment type="caution">
    <text evidence="2">The sequence shown here is derived from an EMBL/GenBank/DDBJ whole genome shotgun (WGS) entry which is preliminary data.</text>
</comment>
<feature type="signal peptide" evidence="1">
    <location>
        <begin position="1"/>
        <end position="27"/>
    </location>
</feature>
<evidence type="ECO:0000313" key="2">
    <source>
        <dbReference type="EMBL" id="OGF25065.1"/>
    </source>
</evidence>
<organism evidence="2 3">
    <name type="scientific">Candidatus Falkowbacteria bacterium RIFOXYA2_FULL_47_19</name>
    <dbReference type="NCBI Taxonomy" id="1797994"/>
    <lineage>
        <taxon>Bacteria</taxon>
        <taxon>Candidatus Falkowiibacteriota</taxon>
    </lineage>
</organism>
<dbReference type="EMBL" id="MFGB01000023">
    <property type="protein sequence ID" value="OGF25065.1"/>
    <property type="molecule type" value="Genomic_DNA"/>
</dbReference>
<keyword evidence="1" id="KW-0732">Signal</keyword>
<dbReference type="PROSITE" id="PS51257">
    <property type="entry name" value="PROKAR_LIPOPROTEIN"/>
    <property type="match status" value="1"/>
</dbReference>
<feature type="chain" id="PRO_5009521193" description="Fibronectin type-III domain-containing protein" evidence="1">
    <location>
        <begin position="28"/>
        <end position="539"/>
    </location>
</feature>
<sequence>MKKTSSVFLFFLTLAFLLIGCSGGGGAGGESGADDPGNHDNGGIPLPLAPTAAIWASSEAINEGESVLISWETANGTAELSPPVVYDAPAAGSIDVIPAATTTYTVTCRTPDGRTESAGVTVKVNPAPVRSCRAPEIPYFELLPERILTPGSGLVTLAFKTAENADRIEIDLENGETIPLVRVCEANWSVSVDSEKLLLNYVPEEPRVVVGYLDAYSGPDRISRRNLILPVRTAAMPDTDMRIIDHSRQRSGRVLNIRYDGEIFLGGQSSTYDPVWRAIENTVKNELGERDIYVLIGQVEAFANRTGGGKVISFPNLFFFDLASRGTIHEIGHCLGLAYSSHPSLRDPAAGGHWAPGNAALGIMGWSLPGGAGATFPYRLEAGDDPDTTGLWVTPIAMEFNDLELYKMGALPKERVAPITQFTDPAAAISWFNNPYPLPSCGESCQRLDVPSRPVSIDEIIAADGETPPAAKTGLTLGTVVLTRGRLLSPDEMSFIEYMAKRGESEDPSIGVHEGLWSYAGKPFRAATRGLFTISASID</sequence>
<evidence type="ECO:0000256" key="1">
    <source>
        <dbReference type="SAM" id="SignalP"/>
    </source>
</evidence>
<evidence type="ECO:0008006" key="4">
    <source>
        <dbReference type="Google" id="ProtNLM"/>
    </source>
</evidence>
<reference evidence="2 3" key="1">
    <citation type="journal article" date="2016" name="Nat. Commun.">
        <title>Thousands of microbial genomes shed light on interconnected biogeochemical processes in an aquifer system.</title>
        <authorList>
            <person name="Anantharaman K."/>
            <person name="Brown C.T."/>
            <person name="Hug L.A."/>
            <person name="Sharon I."/>
            <person name="Castelle C.J."/>
            <person name="Probst A.J."/>
            <person name="Thomas B.C."/>
            <person name="Singh A."/>
            <person name="Wilkins M.J."/>
            <person name="Karaoz U."/>
            <person name="Brodie E.L."/>
            <person name="Williams K.H."/>
            <person name="Hubbard S.S."/>
            <person name="Banfield J.F."/>
        </authorList>
    </citation>
    <scope>NUCLEOTIDE SEQUENCE [LARGE SCALE GENOMIC DNA]</scope>
</reference>
<accession>A0A1F5SEC0</accession>
<name>A0A1F5SEC0_9BACT</name>
<dbReference type="Proteomes" id="UP000178367">
    <property type="component" value="Unassembled WGS sequence"/>
</dbReference>
<protein>
    <recommendedName>
        <fullName evidence="4">Fibronectin type-III domain-containing protein</fullName>
    </recommendedName>
</protein>